<protein>
    <recommendedName>
        <fullName evidence="8">MFS transporter</fullName>
    </recommendedName>
</protein>
<feature type="transmembrane region" description="Helical" evidence="5">
    <location>
        <begin position="247"/>
        <end position="266"/>
    </location>
</feature>
<gene>
    <name evidence="6" type="ORF">ISN26_04500</name>
</gene>
<feature type="transmembrane region" description="Helical" evidence="5">
    <location>
        <begin position="104"/>
        <end position="124"/>
    </location>
</feature>
<evidence type="ECO:0000313" key="6">
    <source>
        <dbReference type="EMBL" id="MBF2735330.1"/>
    </source>
</evidence>
<keyword evidence="2 5" id="KW-0812">Transmembrane</keyword>
<proteinExistence type="predicted"/>
<dbReference type="Proteomes" id="UP000604381">
    <property type="component" value="Unassembled WGS sequence"/>
</dbReference>
<evidence type="ECO:0000256" key="4">
    <source>
        <dbReference type="ARBA" id="ARBA00023136"/>
    </source>
</evidence>
<comment type="caution">
    <text evidence="6">The sequence shown here is derived from an EMBL/GenBank/DDBJ whole genome shotgun (WGS) entry which is preliminary data.</text>
</comment>
<feature type="transmembrane region" description="Helical" evidence="5">
    <location>
        <begin position="278"/>
        <end position="297"/>
    </location>
</feature>
<dbReference type="Gene3D" id="1.20.1250.20">
    <property type="entry name" value="MFS general substrate transporter like domains"/>
    <property type="match status" value="1"/>
</dbReference>
<dbReference type="GO" id="GO:0016020">
    <property type="term" value="C:membrane"/>
    <property type="evidence" value="ECO:0007669"/>
    <property type="project" value="UniProtKB-SubCell"/>
</dbReference>
<organism evidence="6 7">
    <name type="scientific">Candidatus Amphirhobacter heronislandensis</name>
    <dbReference type="NCBI Taxonomy" id="1732024"/>
    <lineage>
        <taxon>Bacteria</taxon>
        <taxon>Pseudomonadati</taxon>
        <taxon>Pseudomonadota</taxon>
        <taxon>Gammaproteobacteria</taxon>
        <taxon>Candidatus Tethybacterales</taxon>
        <taxon>Candidatus Tethybacteraceae</taxon>
        <taxon>Candidatus Amphirhobacter</taxon>
    </lineage>
</organism>
<evidence type="ECO:0000256" key="3">
    <source>
        <dbReference type="ARBA" id="ARBA00022989"/>
    </source>
</evidence>
<keyword evidence="7" id="KW-1185">Reference proteome</keyword>
<evidence type="ECO:0000313" key="7">
    <source>
        <dbReference type="Proteomes" id="UP000604381"/>
    </source>
</evidence>
<dbReference type="AlphaFoldDB" id="A0A930UCC6"/>
<keyword evidence="4 5" id="KW-0472">Membrane</keyword>
<accession>A0A930UCC6</accession>
<evidence type="ECO:0000256" key="5">
    <source>
        <dbReference type="SAM" id="Phobius"/>
    </source>
</evidence>
<dbReference type="SUPFAM" id="SSF103473">
    <property type="entry name" value="MFS general substrate transporter"/>
    <property type="match status" value="1"/>
</dbReference>
<name>A0A930UCC6_9GAMM</name>
<comment type="subcellular location">
    <subcellularLocation>
        <location evidence="1">Membrane</location>
        <topology evidence="1">Multi-pass membrane protein</topology>
    </subcellularLocation>
</comment>
<feature type="transmembrane region" description="Helical" evidence="5">
    <location>
        <begin position="164"/>
        <end position="187"/>
    </location>
</feature>
<dbReference type="PANTHER" id="PTHR23514">
    <property type="entry name" value="BYPASS OF STOP CODON PROTEIN 6"/>
    <property type="match status" value="1"/>
</dbReference>
<feature type="transmembrane region" description="Helical" evidence="5">
    <location>
        <begin position="303"/>
        <end position="325"/>
    </location>
</feature>
<evidence type="ECO:0000256" key="1">
    <source>
        <dbReference type="ARBA" id="ARBA00004141"/>
    </source>
</evidence>
<dbReference type="PANTHER" id="PTHR23514:SF13">
    <property type="entry name" value="INNER MEMBRANE PROTEIN YBJJ"/>
    <property type="match status" value="1"/>
</dbReference>
<feature type="transmembrane region" description="Helical" evidence="5">
    <location>
        <begin position="337"/>
        <end position="359"/>
    </location>
</feature>
<reference evidence="6" key="1">
    <citation type="submission" date="2020-10" db="EMBL/GenBank/DDBJ databases">
        <title>An improved Amphimedon queenslandica hologenome assembly reveals how three proteobacterial symbionts can extend the metabolic phenotypic of their marine sponge host.</title>
        <authorList>
            <person name="Degnan B."/>
            <person name="Degnan S."/>
            <person name="Xiang X."/>
        </authorList>
    </citation>
    <scope>NUCLEOTIDE SEQUENCE</scope>
    <source>
        <strain evidence="6">AqS2</strain>
    </source>
</reference>
<feature type="transmembrane region" description="Helical" evidence="5">
    <location>
        <begin position="365"/>
        <end position="385"/>
    </location>
</feature>
<feature type="transmembrane region" description="Helical" evidence="5">
    <location>
        <begin position="208"/>
        <end position="235"/>
    </location>
</feature>
<evidence type="ECO:0008006" key="8">
    <source>
        <dbReference type="Google" id="ProtNLM"/>
    </source>
</evidence>
<keyword evidence="3 5" id="KW-1133">Transmembrane helix</keyword>
<evidence type="ECO:0000256" key="2">
    <source>
        <dbReference type="ARBA" id="ARBA00022692"/>
    </source>
</evidence>
<dbReference type="InterPro" id="IPR051788">
    <property type="entry name" value="MFS_Transporter"/>
</dbReference>
<dbReference type="InterPro" id="IPR036259">
    <property type="entry name" value="MFS_trans_sf"/>
</dbReference>
<feature type="transmembrane region" description="Helical" evidence="5">
    <location>
        <begin position="136"/>
        <end position="158"/>
    </location>
</feature>
<sequence length="387" mass="40532">MADQPLQRRGWAAPGRMEMLFFYLHPLGLGMWQARVPDLIGRLDLAKDEVAAVLLGMPLGSLVVFLASAWLLRRLGLARCWMAGHVMVYLSTPLLGLAPTPAALFGAFIFVGAGLLWTQICMNYQANRVETEEKVYVMSMCHGLFMAGLFSGSLLGVASKSAGLSLAAALGLGALVALPIGLAVIARTHMYPAAPAPAQRGFALPGRGFLPVAVYMLGNAMTEGVVLLWAVVYLLEALGPDSGWADYAGLGLAAFLACFALMRLGGDRWKKSLGAVRTARRCCLLALAALGLIVWAPHPTVLVAGYALLGAGISLGIPYAMSTMAKLGGSDSAVNTSWLMTTAIFSFQLAPLAAGAVAAASSLQAGFALLFPLLLGSLLLAGRLADR</sequence>
<feature type="transmembrane region" description="Helical" evidence="5">
    <location>
        <begin position="51"/>
        <end position="72"/>
    </location>
</feature>
<dbReference type="EMBL" id="JADHEI010000033">
    <property type="protein sequence ID" value="MBF2735330.1"/>
    <property type="molecule type" value="Genomic_DNA"/>
</dbReference>